<dbReference type="Gene3D" id="2.130.10.10">
    <property type="entry name" value="YVTN repeat-like/Quinoprotein amine dehydrogenase"/>
    <property type="match status" value="4"/>
</dbReference>
<dbReference type="InterPro" id="IPR029787">
    <property type="entry name" value="Nucleotide_cyclase"/>
</dbReference>
<dbReference type="Gene3D" id="2.60.40.10">
    <property type="entry name" value="Immunoglobulins"/>
    <property type="match status" value="1"/>
</dbReference>
<keyword evidence="3" id="KW-0732">Signal</keyword>
<gene>
    <name evidence="5" type="ORF">EOE66_04125</name>
</gene>
<dbReference type="InterPro" id="IPR043128">
    <property type="entry name" value="Rev_trsase/Diguanyl_cyclase"/>
</dbReference>
<dbReference type="PANTHER" id="PTHR45138:SF9">
    <property type="entry name" value="DIGUANYLATE CYCLASE DGCM-RELATED"/>
    <property type="match status" value="1"/>
</dbReference>
<comment type="catalytic activity">
    <reaction evidence="2">
        <text>2 GTP = 3',3'-c-di-GMP + 2 diphosphate</text>
        <dbReference type="Rhea" id="RHEA:24898"/>
        <dbReference type="ChEBI" id="CHEBI:33019"/>
        <dbReference type="ChEBI" id="CHEBI:37565"/>
        <dbReference type="ChEBI" id="CHEBI:58805"/>
        <dbReference type="EC" id="2.7.7.65"/>
    </reaction>
</comment>
<dbReference type="InterPro" id="IPR050469">
    <property type="entry name" value="Diguanylate_Cyclase"/>
</dbReference>
<organism evidence="5 6">
    <name type="scientific">Rubrivivax rivuli</name>
    <dbReference type="NCBI Taxonomy" id="1862385"/>
    <lineage>
        <taxon>Bacteria</taxon>
        <taxon>Pseudomonadati</taxon>
        <taxon>Pseudomonadota</taxon>
        <taxon>Betaproteobacteria</taxon>
        <taxon>Burkholderiales</taxon>
        <taxon>Sphaerotilaceae</taxon>
        <taxon>Rubrivivax</taxon>
    </lineage>
</organism>
<dbReference type="InterPro" id="IPR011123">
    <property type="entry name" value="Y_Y_Y"/>
</dbReference>
<feature type="chain" id="PRO_5019229132" description="diguanylate cyclase" evidence="3">
    <location>
        <begin position="21"/>
        <end position="1065"/>
    </location>
</feature>
<evidence type="ECO:0000313" key="5">
    <source>
        <dbReference type="EMBL" id="RVU49747.1"/>
    </source>
</evidence>
<dbReference type="InterPro" id="IPR011041">
    <property type="entry name" value="Quinoprot_gluc/sorb_DH_b-prop"/>
</dbReference>
<dbReference type="InterPro" id="IPR011110">
    <property type="entry name" value="Reg_prop"/>
</dbReference>
<protein>
    <recommendedName>
        <fullName evidence="1">diguanylate cyclase</fullName>
        <ecNumber evidence="1">2.7.7.65</ecNumber>
    </recommendedName>
</protein>
<dbReference type="InterPro" id="IPR015943">
    <property type="entry name" value="WD40/YVTN_repeat-like_dom_sf"/>
</dbReference>
<dbReference type="GO" id="GO:0005886">
    <property type="term" value="C:plasma membrane"/>
    <property type="evidence" value="ECO:0007669"/>
    <property type="project" value="TreeGrafter"/>
</dbReference>
<evidence type="ECO:0000256" key="1">
    <source>
        <dbReference type="ARBA" id="ARBA00012528"/>
    </source>
</evidence>
<dbReference type="InterPro" id="IPR000160">
    <property type="entry name" value="GGDEF_dom"/>
</dbReference>
<evidence type="ECO:0000256" key="2">
    <source>
        <dbReference type="ARBA" id="ARBA00034247"/>
    </source>
</evidence>
<dbReference type="SMART" id="SM00267">
    <property type="entry name" value="GGDEF"/>
    <property type="match status" value="1"/>
</dbReference>
<dbReference type="GO" id="GO:1902201">
    <property type="term" value="P:negative regulation of bacterial-type flagellum-dependent cell motility"/>
    <property type="evidence" value="ECO:0007669"/>
    <property type="project" value="TreeGrafter"/>
</dbReference>
<evidence type="ECO:0000259" key="4">
    <source>
        <dbReference type="PROSITE" id="PS50887"/>
    </source>
</evidence>
<dbReference type="SUPFAM" id="SSF63829">
    <property type="entry name" value="Calcium-dependent phosphotriesterase"/>
    <property type="match status" value="1"/>
</dbReference>
<dbReference type="AlphaFoldDB" id="A0A437RSL2"/>
<dbReference type="CDD" id="cd01949">
    <property type="entry name" value="GGDEF"/>
    <property type="match status" value="1"/>
</dbReference>
<dbReference type="SUPFAM" id="SSF55073">
    <property type="entry name" value="Nucleotide cyclase"/>
    <property type="match status" value="1"/>
</dbReference>
<dbReference type="Pfam" id="PF07494">
    <property type="entry name" value="Reg_prop"/>
    <property type="match status" value="5"/>
</dbReference>
<dbReference type="Pfam" id="PF07495">
    <property type="entry name" value="Y_Y_Y"/>
    <property type="match status" value="1"/>
</dbReference>
<evidence type="ECO:0000313" key="6">
    <source>
        <dbReference type="Proteomes" id="UP000285575"/>
    </source>
</evidence>
<dbReference type="PANTHER" id="PTHR45138">
    <property type="entry name" value="REGULATORY COMPONENTS OF SENSORY TRANSDUCTION SYSTEM"/>
    <property type="match status" value="1"/>
</dbReference>
<dbReference type="EMBL" id="SACR01000001">
    <property type="protein sequence ID" value="RVU49747.1"/>
    <property type="molecule type" value="Genomic_DNA"/>
</dbReference>
<feature type="domain" description="GGDEF" evidence="4">
    <location>
        <begin position="888"/>
        <end position="1027"/>
    </location>
</feature>
<dbReference type="SUPFAM" id="SSF50952">
    <property type="entry name" value="Soluble quinoprotein glucose dehydrogenase"/>
    <property type="match status" value="1"/>
</dbReference>
<dbReference type="GO" id="GO:0052621">
    <property type="term" value="F:diguanylate cyclase activity"/>
    <property type="evidence" value="ECO:0007669"/>
    <property type="project" value="UniProtKB-EC"/>
</dbReference>
<proteinExistence type="predicted"/>
<dbReference type="Proteomes" id="UP000285575">
    <property type="component" value="Unassembled WGS sequence"/>
</dbReference>
<dbReference type="PROSITE" id="PS50887">
    <property type="entry name" value="GGDEF"/>
    <property type="match status" value="1"/>
</dbReference>
<sequence>MLRPLRLLCLWMLLCTGACAYAQSDPLAEPRMERVGDTRSINDGVVTALAQDENGLLWIGTTVGLVRYDGYQLRPVPVRSAPAGAPQGASHVRSLLAAPGGVLWVGLEGEGLARLDIASNVWTVYRPDATRAGALASGTVRALALDAEGVLWVGTTGGGLYSLAPGEQTFRAYRRASGDLPDDRVHALRVDRQGSLWVGTWSGLLRKRRGETRFEPVLSSPQVAESLAGRIVSMIAEAPDGRLWVGTRQGDLAVLEPGSGQARWLQRAGLVVGNDSAVLSMAWADERELWIGRESGIDVRRVDDGTLVKHLRRDLRKPWGLAGHNVVALLRDQAGNLWVGSYGGGLQRHSARPGLWVRHGDGREGSVFAEANVRSLHQMRNGEIWAGTNERGVAVLDARLQLLAEIPPEPQRPRGFGGGLVGAITQTADGHIWVGADSELYEFSESRRLLARHQAGQGRPRRLMAARDGTLWVGTQDGVYRRDGASGRFLRVALADGGVLSGNVNALAESADGTVWVGGNNGLYRAAPGQPVLAPVLAVAGAGLLKPVVLGLLMDRQQMLWVDTSAGLHRMVAWDGRSARFQPVTDSQGADSRASFGANLLEDAQGRIWTHQTVYDPRDDSRYELSQADGVDIGTGWFRAYTKLADGRLLYGGSTGILVVESDRFRPWDHVPPVVVSDLRIDGERVPLARLQGQLRLRPPEGRFSVEFAALDYGHPERNRYRYRLQGFDSAWIESGSDFRVASYGNLPPGRYTLQLQGSNRVGAWSPRELLIPVEVLPAWWQTWWARVGGVVLAALLVWSVVSLRTRLLRRQQAVLELRVRERTEALQALSQQLQLKTQALEASSLTDPLTGLHNRRFLAQNIEADVALAVRRAEQALRSGTPPPEDADLVFFVIDIDHFKQVNDAHGHTAGDAVLMQMRERLQQAFRQGDHLVRWGGEEFLIVARGTSRHRAAELAERVRHLVADTPFRLDDGTLLQRTCSVGFAAFPPAPAHPGVLSWAAVVDIADAALFAVKRSGRDGWLGVVKAEAESAAALKAASAGTLQDWRASGRLEVAMSEGLDARA</sequence>
<reference evidence="5 6" key="1">
    <citation type="submission" date="2019-01" db="EMBL/GenBank/DDBJ databases">
        <authorList>
            <person name="Chen W.-M."/>
        </authorList>
    </citation>
    <scope>NUCLEOTIDE SEQUENCE [LARGE SCALE GENOMIC DNA]</scope>
    <source>
        <strain evidence="5 6">KYPY4</strain>
    </source>
</reference>
<dbReference type="Gene3D" id="3.30.70.270">
    <property type="match status" value="1"/>
</dbReference>
<dbReference type="InterPro" id="IPR013783">
    <property type="entry name" value="Ig-like_fold"/>
</dbReference>
<feature type="signal peptide" evidence="3">
    <location>
        <begin position="1"/>
        <end position="20"/>
    </location>
</feature>
<dbReference type="Pfam" id="PF00990">
    <property type="entry name" value="GGDEF"/>
    <property type="match status" value="1"/>
</dbReference>
<accession>A0A437RSL2</accession>
<dbReference type="GO" id="GO:0043709">
    <property type="term" value="P:cell adhesion involved in single-species biofilm formation"/>
    <property type="evidence" value="ECO:0007669"/>
    <property type="project" value="TreeGrafter"/>
</dbReference>
<dbReference type="RefSeq" id="WP_128227380.1">
    <property type="nucleotide sequence ID" value="NZ_SACR01000001.1"/>
</dbReference>
<comment type="caution">
    <text evidence="5">The sequence shown here is derived from an EMBL/GenBank/DDBJ whole genome shotgun (WGS) entry which is preliminary data.</text>
</comment>
<dbReference type="NCBIfam" id="TIGR00254">
    <property type="entry name" value="GGDEF"/>
    <property type="match status" value="1"/>
</dbReference>
<dbReference type="OrthoDB" id="5477914at2"/>
<evidence type="ECO:0000256" key="3">
    <source>
        <dbReference type="SAM" id="SignalP"/>
    </source>
</evidence>
<name>A0A437RSL2_9BURK</name>
<dbReference type="EC" id="2.7.7.65" evidence="1"/>
<keyword evidence="6" id="KW-1185">Reference proteome</keyword>